<evidence type="ECO:0000256" key="4">
    <source>
        <dbReference type="ARBA" id="ARBA00022525"/>
    </source>
</evidence>
<comment type="subcellular location">
    <subcellularLocation>
        <location evidence="1 6">Secreted</location>
        <location evidence="1 6">Cell wall</location>
    </subcellularLocation>
</comment>
<proteinExistence type="inferred from homology"/>
<dbReference type="EMBL" id="KL142387">
    <property type="protein sequence ID" value="KDR72909.1"/>
    <property type="molecule type" value="Genomic_DNA"/>
</dbReference>
<dbReference type="CDD" id="cd23507">
    <property type="entry name" value="hydrophobin_I"/>
    <property type="match status" value="1"/>
</dbReference>
<evidence type="ECO:0000313" key="7">
    <source>
        <dbReference type="EMBL" id="KDR72909.1"/>
    </source>
</evidence>
<evidence type="ECO:0000256" key="3">
    <source>
        <dbReference type="ARBA" id="ARBA00022512"/>
    </source>
</evidence>
<dbReference type="STRING" id="685588.A0A067SYZ6"/>
<dbReference type="AlphaFoldDB" id="A0A067SYZ6"/>
<feature type="chain" id="PRO_5013988312" description="Hydrophobin" evidence="6">
    <location>
        <begin position="19"/>
        <end position="107"/>
    </location>
</feature>
<reference evidence="8" key="1">
    <citation type="journal article" date="2014" name="Proc. Natl. Acad. Sci. U.S.A.">
        <title>Extensive sampling of basidiomycete genomes demonstrates inadequacy of the white-rot/brown-rot paradigm for wood decay fungi.</title>
        <authorList>
            <person name="Riley R."/>
            <person name="Salamov A.A."/>
            <person name="Brown D.W."/>
            <person name="Nagy L.G."/>
            <person name="Floudas D."/>
            <person name="Held B.W."/>
            <person name="Levasseur A."/>
            <person name="Lombard V."/>
            <person name="Morin E."/>
            <person name="Otillar R."/>
            <person name="Lindquist E.A."/>
            <person name="Sun H."/>
            <person name="LaButti K.M."/>
            <person name="Schmutz J."/>
            <person name="Jabbour D."/>
            <person name="Luo H."/>
            <person name="Baker S.E."/>
            <person name="Pisabarro A.G."/>
            <person name="Walton J.D."/>
            <person name="Blanchette R.A."/>
            <person name="Henrissat B."/>
            <person name="Martin F."/>
            <person name="Cullen D."/>
            <person name="Hibbett D.S."/>
            <person name="Grigoriev I.V."/>
        </authorList>
    </citation>
    <scope>NUCLEOTIDE SEQUENCE [LARGE SCALE GENOMIC DNA]</scope>
    <source>
        <strain evidence="8">CBS 339.88</strain>
    </source>
</reference>
<keyword evidence="6" id="KW-0732">Signal</keyword>
<accession>A0A067SYZ6</accession>
<dbReference type="Proteomes" id="UP000027222">
    <property type="component" value="Unassembled WGS sequence"/>
</dbReference>
<dbReference type="GO" id="GO:0005199">
    <property type="term" value="F:structural constituent of cell wall"/>
    <property type="evidence" value="ECO:0007669"/>
    <property type="project" value="InterPro"/>
</dbReference>
<evidence type="ECO:0000313" key="8">
    <source>
        <dbReference type="Proteomes" id="UP000027222"/>
    </source>
</evidence>
<evidence type="ECO:0000256" key="1">
    <source>
        <dbReference type="ARBA" id="ARBA00004191"/>
    </source>
</evidence>
<evidence type="ECO:0000256" key="5">
    <source>
        <dbReference type="ARBA" id="ARBA00023157"/>
    </source>
</evidence>
<name>A0A067SYZ6_GALM3</name>
<dbReference type="SMART" id="SM00075">
    <property type="entry name" value="HYDRO"/>
    <property type="match status" value="1"/>
</dbReference>
<keyword evidence="3 6" id="KW-0134">Cell wall</keyword>
<dbReference type="GO" id="GO:0009277">
    <property type="term" value="C:fungal-type cell wall"/>
    <property type="evidence" value="ECO:0007669"/>
    <property type="project" value="InterPro"/>
</dbReference>
<keyword evidence="5 6" id="KW-1015">Disulfide bond</keyword>
<evidence type="ECO:0000256" key="6">
    <source>
        <dbReference type="RuleBase" id="RU365009"/>
    </source>
</evidence>
<organism evidence="7 8">
    <name type="scientific">Galerina marginata (strain CBS 339.88)</name>
    <dbReference type="NCBI Taxonomy" id="685588"/>
    <lineage>
        <taxon>Eukaryota</taxon>
        <taxon>Fungi</taxon>
        <taxon>Dikarya</taxon>
        <taxon>Basidiomycota</taxon>
        <taxon>Agaricomycotina</taxon>
        <taxon>Agaricomycetes</taxon>
        <taxon>Agaricomycetidae</taxon>
        <taxon>Agaricales</taxon>
        <taxon>Agaricineae</taxon>
        <taxon>Strophariaceae</taxon>
        <taxon>Galerina</taxon>
    </lineage>
</organism>
<feature type="signal peptide" evidence="6">
    <location>
        <begin position="1"/>
        <end position="18"/>
    </location>
</feature>
<dbReference type="InterPro" id="IPR001338">
    <property type="entry name" value="Class_I_Hydrophobin"/>
</dbReference>
<evidence type="ECO:0000256" key="2">
    <source>
        <dbReference type="ARBA" id="ARBA00010446"/>
    </source>
</evidence>
<keyword evidence="8" id="KW-1185">Reference proteome</keyword>
<dbReference type="Pfam" id="PF01185">
    <property type="entry name" value="Hydrophobin"/>
    <property type="match status" value="1"/>
</dbReference>
<dbReference type="OrthoDB" id="4225815at2759"/>
<keyword evidence="4 6" id="KW-0964">Secreted</keyword>
<dbReference type="HOGENOM" id="CLU_105134_2_0_1"/>
<sequence>MQFKVLATLAIGATLAAATETPASQCNTDDLQCCQTTGTSTSSAISSALALVGVVVQDVTALIGATCSPITVIGTGTSSCSAQPVCCTNNSFHGIVAIGCTPVNLAL</sequence>
<gene>
    <name evidence="7" type="ORF">GALMADRAFT_252250</name>
</gene>
<comment type="similarity">
    <text evidence="2 6">Belongs to the fungal hydrophobin family.</text>
</comment>
<protein>
    <recommendedName>
        <fullName evidence="6">Hydrophobin</fullName>
    </recommendedName>
</protein>